<dbReference type="Pfam" id="PF10145">
    <property type="entry name" value="PhageMin_Tail"/>
    <property type="match status" value="1"/>
</dbReference>
<keyword evidence="2" id="KW-0812">Transmembrane</keyword>
<feature type="transmembrane region" description="Helical" evidence="2">
    <location>
        <begin position="514"/>
        <end position="532"/>
    </location>
</feature>
<organism evidence="4 5">
    <name type="scientific">Neobacillus massiliamazoniensis</name>
    <dbReference type="NCBI Taxonomy" id="1499688"/>
    <lineage>
        <taxon>Bacteria</taxon>
        <taxon>Bacillati</taxon>
        <taxon>Bacillota</taxon>
        <taxon>Bacilli</taxon>
        <taxon>Bacillales</taxon>
        <taxon>Bacillaceae</taxon>
        <taxon>Neobacillus</taxon>
    </lineage>
</organism>
<keyword evidence="2" id="KW-0472">Membrane</keyword>
<protein>
    <submittedName>
        <fullName evidence="4">TP901 family phage tail tape measure protein</fullName>
    </submittedName>
</protein>
<dbReference type="STRING" id="1499688.BN000_00183"/>
<evidence type="ECO:0000259" key="3">
    <source>
        <dbReference type="Pfam" id="PF10145"/>
    </source>
</evidence>
<dbReference type="Gene3D" id="1.20.120.20">
    <property type="entry name" value="Apolipoprotein"/>
    <property type="match status" value="1"/>
</dbReference>
<keyword evidence="5" id="KW-1185">Reference proteome</keyword>
<evidence type="ECO:0000256" key="1">
    <source>
        <dbReference type="ARBA" id="ARBA00022612"/>
    </source>
</evidence>
<sequence length="974" mass="102559">MSLLGNLTVGILGNMNGLSDTFTDAQRQLRDFGRNMENIGGNLSKAGESITKIAGPAFAALGGAIGFTAKKAMDFESQMSSVKSVMSPDEVMKFSRALEELALKMGAETKYSSLEAAQGIEELIKAGVSLDDIINGGLKGTLSLAVAGELELADAAEIASTALNAFKNDNISVSRAADLLAGAANASATSVSEMKFSLAMVSAVASGVGLSFEDTTTALATFAQNGLKGSDAGTSLKTMLLRLSPTTKEAAAAFEQLGLSTYNTSAGYKYLVDKGITPASRSVEDIQKGLEKLTKEELGSAASKKDLKERYKENLNASGLMSSAFYDESGSLKSMAQIAEILKTSMAGLNDEQRQNYLNTMFGTDAIRAANILFKEGANGITSMADAMNKISADDVAATKLDNVKGRIEILKGTIETAAIAIGKSFLPIIDKVVGAIQKMVNWFNNLSPEMADLIAKVLLVSAAITGLATAFGIVLIVVGGVISSVGTIATAFASLSASIAAAGGIMAIITGPIGLTIAAIVALGAALIALWNNSETFRNSVTTIFNNIKNVAVQAFGIIASFIGEKIAQIKQFWDENGTLFLQAVENVFNGIMAVVNFVMPAIKFIIEMVWTAIKQVIGGALEIIMGLMKVFAGLFTGDFGKMWEGIKQIFFGAIDFIIGMMTLSFVGGLKNLLFDLVKSGLGLVKGMADGIVNFFSNFSTIGQNLAKGFVDGVVNFFRNLVDSVITLFDLFRARGASSWEAFKGVLLSILNSLKAGITAIWDFIVSFLTNGASMIWNGVTAAFRGMLNGISSIFGSVRGTIENIWGGVMGFFRGIDLFQIGKNIIQGLINGLGSMTSAVWEKAKSIANGIGNSIKNALGIHSPSRLAIQLMEFFGDGMVIGMDNSVSDIMGAASNLANAAIPDFPQINTGLNIGGRGNDKGPLVDASPFSITINPAPVIMDGQQIAEVQFNHIDNMQAAKFNQNLRLNGVRR</sequence>
<feature type="transmembrane region" description="Helical" evidence="2">
    <location>
        <begin position="618"/>
        <end position="639"/>
    </location>
</feature>
<dbReference type="PANTHER" id="PTHR37813">
    <property type="entry name" value="FELS-2 PROPHAGE PROTEIN"/>
    <property type="match status" value="1"/>
</dbReference>
<feature type="transmembrane region" description="Helical" evidence="2">
    <location>
        <begin position="489"/>
        <end position="509"/>
    </location>
</feature>
<reference evidence="5" key="1">
    <citation type="submission" date="2015-05" db="EMBL/GenBank/DDBJ databases">
        <authorList>
            <person name="Urmite Genomes"/>
        </authorList>
    </citation>
    <scope>NUCLEOTIDE SEQUENCE [LARGE SCALE GENOMIC DNA]</scope>
    <source>
        <strain evidence="5">LF1</strain>
    </source>
</reference>
<feature type="domain" description="Phage tail tape measure protein" evidence="3">
    <location>
        <begin position="100"/>
        <end position="303"/>
    </location>
</feature>
<accession>A0A0U1NRD5</accession>
<dbReference type="Proteomes" id="UP000199087">
    <property type="component" value="Unassembled WGS sequence"/>
</dbReference>
<proteinExistence type="predicted"/>
<dbReference type="NCBIfam" id="TIGR01760">
    <property type="entry name" value="tape_meas_TP901"/>
    <property type="match status" value="1"/>
</dbReference>
<gene>
    <name evidence="4" type="ORF">BN000_00183</name>
</gene>
<name>A0A0U1NRD5_9BACI</name>
<keyword evidence="1" id="KW-1188">Viral release from host cell</keyword>
<dbReference type="AlphaFoldDB" id="A0A0U1NRD5"/>
<dbReference type="PANTHER" id="PTHR37813:SF1">
    <property type="entry name" value="FELS-2 PROPHAGE PROTEIN"/>
    <property type="match status" value="1"/>
</dbReference>
<evidence type="ECO:0000313" key="5">
    <source>
        <dbReference type="Proteomes" id="UP000199087"/>
    </source>
</evidence>
<feature type="transmembrane region" description="Helical" evidence="2">
    <location>
        <begin position="458"/>
        <end position="483"/>
    </location>
</feature>
<dbReference type="EMBL" id="CVRB01000001">
    <property type="protein sequence ID" value="CRK80302.1"/>
    <property type="molecule type" value="Genomic_DNA"/>
</dbReference>
<dbReference type="RefSeq" id="WP_245640263.1">
    <property type="nucleotide sequence ID" value="NZ_CVRB01000001.1"/>
</dbReference>
<evidence type="ECO:0000256" key="2">
    <source>
        <dbReference type="SAM" id="Phobius"/>
    </source>
</evidence>
<feature type="transmembrane region" description="Helical" evidence="2">
    <location>
        <begin position="589"/>
        <end position="612"/>
    </location>
</feature>
<dbReference type="InterPro" id="IPR010090">
    <property type="entry name" value="Phage_tape_meas"/>
</dbReference>
<evidence type="ECO:0000313" key="4">
    <source>
        <dbReference type="EMBL" id="CRK80302.1"/>
    </source>
</evidence>
<feature type="transmembrane region" description="Helical" evidence="2">
    <location>
        <begin position="651"/>
        <end position="671"/>
    </location>
</feature>
<keyword evidence="2" id="KW-1133">Transmembrane helix</keyword>